<dbReference type="Gene3D" id="3.30.40.10">
    <property type="entry name" value="Zinc/RING finger domain, C3HC4 (zinc finger)"/>
    <property type="match status" value="1"/>
</dbReference>
<dbReference type="SUPFAM" id="SSF57850">
    <property type="entry name" value="RING/U-box"/>
    <property type="match status" value="1"/>
</dbReference>
<keyword evidence="1 3" id="KW-0863">Zinc-finger</keyword>
<gene>
    <name evidence="7" type="ORF">UXM345_LOCUS33628</name>
    <name evidence="6" type="ORF">XDN619_LOCUS26154</name>
</gene>
<evidence type="ECO:0000256" key="1">
    <source>
        <dbReference type="ARBA" id="ARBA00022771"/>
    </source>
</evidence>
<comment type="caution">
    <text evidence="6">The sequence shown here is derived from an EMBL/GenBank/DDBJ whole genome shotgun (WGS) entry which is preliminary data.</text>
</comment>
<protein>
    <recommendedName>
        <fullName evidence="5">RING-type domain-containing protein</fullName>
    </recommendedName>
</protein>
<feature type="domain" description="RING-type" evidence="5">
    <location>
        <begin position="494"/>
        <end position="537"/>
    </location>
</feature>
<keyword evidence="1 3" id="KW-0479">Metal-binding</keyword>
<feature type="transmembrane region" description="Helical" evidence="4">
    <location>
        <begin position="26"/>
        <end position="47"/>
    </location>
</feature>
<dbReference type="EMBL" id="CAJNRG010012159">
    <property type="protein sequence ID" value="CAF2137847.1"/>
    <property type="molecule type" value="Genomic_DNA"/>
</dbReference>
<keyword evidence="4" id="KW-0472">Membrane</keyword>
<keyword evidence="4" id="KW-1133">Transmembrane helix</keyword>
<accession>A0A816WSW1</accession>
<keyword evidence="2" id="KW-0862">Zinc</keyword>
<evidence type="ECO:0000256" key="4">
    <source>
        <dbReference type="SAM" id="Phobius"/>
    </source>
</evidence>
<name>A0A816WSW1_9BILA</name>
<evidence type="ECO:0000259" key="5">
    <source>
        <dbReference type="PROSITE" id="PS50089"/>
    </source>
</evidence>
<proteinExistence type="predicted"/>
<dbReference type="GO" id="GO:0008270">
    <property type="term" value="F:zinc ion binding"/>
    <property type="evidence" value="ECO:0007669"/>
    <property type="project" value="UniProtKB-KW"/>
</dbReference>
<sequence length="544" mass="64856">MREQSSCSSLLRRIHKQRRRGSWNTLFERIKTVCMQFGYLFFILFVFQCPNRVYNTWKGPFPMNLSQFQEHLVFNYKYLKDVEFSFRWFFFRPEYVQIELGKNALGRNAECAFQVLQDNYWYGKSLYTMHHVTKPSIDTPETTLYIKFPADEQSYYRVSYPFQFESFSFETLKCIAEQVNIFSTDLSLQFEKSMYIKNIEQIYNQNATSFNKKVIKTCGILIGYVFRPRNEYPYLRNEDEYSKSGNHFRIFDVSSSYITYVSHVAVVLFICYLFKFIADVFFIVNSFVCLFRSILNSSIQQQMRKIDVFSLEQLDQLLLNTTYENNYQDCLFIVHDKYLLISRIDFDETSENVLQQFVDNTPFIIIPMDNIITVRSTDIVCHYKNNCRQYISFPTYIYNINFNPAPWLHKRLMSLNGQYRHNCEENKGLHCEEEAEQRLLEHVIEEETQYQQHHRRNGISRVFSNSTPASPRFIARFRLGGYKIISNDMVDKKCSICLEDLKLHQFFAQWPCEAKHTFHYHCMLNALRAGNKCPLCRHPVEAAT</sequence>
<evidence type="ECO:0000313" key="6">
    <source>
        <dbReference type="EMBL" id="CAF2137847.1"/>
    </source>
</evidence>
<evidence type="ECO:0000256" key="2">
    <source>
        <dbReference type="ARBA" id="ARBA00022833"/>
    </source>
</evidence>
<dbReference type="EMBL" id="CAJOBF010011356">
    <property type="protein sequence ID" value="CAF4304977.1"/>
    <property type="molecule type" value="Genomic_DNA"/>
</dbReference>
<reference evidence="6" key="1">
    <citation type="submission" date="2021-02" db="EMBL/GenBank/DDBJ databases">
        <authorList>
            <person name="Nowell W R."/>
        </authorList>
    </citation>
    <scope>NUCLEOTIDE SEQUENCE</scope>
</reference>
<dbReference type="Proteomes" id="UP000663842">
    <property type="component" value="Unassembled WGS sequence"/>
</dbReference>
<evidence type="ECO:0000313" key="7">
    <source>
        <dbReference type="EMBL" id="CAF4304977.1"/>
    </source>
</evidence>
<keyword evidence="4" id="KW-0812">Transmembrane</keyword>
<dbReference type="Proteomes" id="UP000663887">
    <property type="component" value="Unassembled WGS sequence"/>
</dbReference>
<feature type="transmembrane region" description="Helical" evidence="4">
    <location>
        <begin position="264"/>
        <end position="295"/>
    </location>
</feature>
<evidence type="ECO:0000313" key="8">
    <source>
        <dbReference type="Proteomes" id="UP000663887"/>
    </source>
</evidence>
<dbReference type="Pfam" id="PF13639">
    <property type="entry name" value="zf-RING_2"/>
    <property type="match status" value="1"/>
</dbReference>
<organism evidence="6 8">
    <name type="scientific">Rotaria magnacalcarata</name>
    <dbReference type="NCBI Taxonomy" id="392030"/>
    <lineage>
        <taxon>Eukaryota</taxon>
        <taxon>Metazoa</taxon>
        <taxon>Spiralia</taxon>
        <taxon>Gnathifera</taxon>
        <taxon>Rotifera</taxon>
        <taxon>Eurotatoria</taxon>
        <taxon>Bdelloidea</taxon>
        <taxon>Philodinida</taxon>
        <taxon>Philodinidae</taxon>
        <taxon>Rotaria</taxon>
    </lineage>
</organism>
<evidence type="ECO:0000256" key="3">
    <source>
        <dbReference type="PROSITE-ProRule" id="PRU00175"/>
    </source>
</evidence>
<dbReference type="PROSITE" id="PS50089">
    <property type="entry name" value="ZF_RING_2"/>
    <property type="match status" value="1"/>
</dbReference>
<dbReference type="InterPro" id="IPR013083">
    <property type="entry name" value="Znf_RING/FYVE/PHD"/>
</dbReference>
<dbReference type="InterPro" id="IPR001841">
    <property type="entry name" value="Znf_RING"/>
</dbReference>
<dbReference type="AlphaFoldDB" id="A0A816WSW1"/>